<dbReference type="Pfam" id="PF13191">
    <property type="entry name" value="AAA_16"/>
    <property type="match status" value="1"/>
</dbReference>
<name>M2ZPZ4_9PROT</name>
<reference evidence="4 5" key="1">
    <citation type="journal article" date="2014" name="Genome Announc.">
        <title>Draft Genome Sequence of Magnetospirillum sp. Strain SO-1, a Freshwater Magnetotactic Bacterium Isolated from the Ol'khovka River, Russia.</title>
        <authorList>
            <person name="Grouzdev D.S."/>
            <person name="Dziuba M.V."/>
            <person name="Sukhacheva M.S."/>
            <person name="Mardanov A.V."/>
            <person name="Beletskiy A.V."/>
            <person name="Kuznetsov B.B."/>
            <person name="Skryabin K.G."/>
        </authorList>
    </citation>
    <scope>NUCLEOTIDE SEQUENCE [LARGE SCALE GENOMIC DNA]</scope>
    <source>
        <strain evidence="4 5">SO-1</strain>
    </source>
</reference>
<dbReference type="CDD" id="cd00130">
    <property type="entry name" value="PAS"/>
    <property type="match status" value="1"/>
</dbReference>
<dbReference type="eggNOG" id="COG0515">
    <property type="taxonomic scope" value="Bacteria"/>
</dbReference>
<protein>
    <submittedName>
        <fullName evidence="4">ATPase</fullName>
    </submittedName>
</protein>
<dbReference type="SMART" id="SM00065">
    <property type="entry name" value="GAF"/>
    <property type="match status" value="1"/>
</dbReference>
<dbReference type="GO" id="GO:0005524">
    <property type="term" value="F:ATP binding"/>
    <property type="evidence" value="ECO:0007669"/>
    <property type="project" value="InterPro"/>
</dbReference>
<dbReference type="InterPro" id="IPR011009">
    <property type="entry name" value="Kinase-like_dom_sf"/>
</dbReference>
<dbReference type="Pfam" id="PF00069">
    <property type="entry name" value="Pkinase"/>
    <property type="match status" value="1"/>
</dbReference>
<dbReference type="EMBL" id="AONQ01000036">
    <property type="protein sequence ID" value="EME69377.1"/>
    <property type="molecule type" value="Genomic_DNA"/>
</dbReference>
<feature type="coiled-coil region" evidence="1">
    <location>
        <begin position="1424"/>
        <end position="1458"/>
    </location>
</feature>
<feature type="domain" description="PAS" evidence="3">
    <location>
        <begin position="1462"/>
        <end position="1504"/>
    </location>
</feature>
<feature type="domain" description="Protein kinase" evidence="2">
    <location>
        <begin position="1"/>
        <end position="250"/>
    </location>
</feature>
<dbReference type="SUPFAM" id="SSF56112">
    <property type="entry name" value="Protein kinase-like (PK-like)"/>
    <property type="match status" value="1"/>
</dbReference>
<dbReference type="InterPro" id="IPR011990">
    <property type="entry name" value="TPR-like_helical_dom_sf"/>
</dbReference>
<dbReference type="InterPro" id="IPR000719">
    <property type="entry name" value="Prot_kinase_dom"/>
</dbReference>
<dbReference type="InterPro" id="IPR000014">
    <property type="entry name" value="PAS"/>
</dbReference>
<evidence type="ECO:0000256" key="1">
    <source>
        <dbReference type="SAM" id="Coils"/>
    </source>
</evidence>
<dbReference type="InterPro" id="IPR029016">
    <property type="entry name" value="GAF-like_dom_sf"/>
</dbReference>
<dbReference type="Proteomes" id="UP000011744">
    <property type="component" value="Unassembled WGS sequence"/>
</dbReference>
<dbReference type="OrthoDB" id="9789238at2"/>
<dbReference type="RefSeq" id="WP_008618547.1">
    <property type="nucleotide sequence ID" value="NZ_AONQ01000036.1"/>
</dbReference>
<dbReference type="Gene3D" id="3.30.450.40">
    <property type="match status" value="1"/>
</dbReference>
<dbReference type="SUPFAM" id="SSF55785">
    <property type="entry name" value="PYP-like sensor domain (PAS domain)"/>
    <property type="match status" value="1"/>
</dbReference>
<dbReference type="InterPro" id="IPR003018">
    <property type="entry name" value="GAF"/>
</dbReference>
<dbReference type="InterPro" id="IPR035965">
    <property type="entry name" value="PAS-like_dom_sf"/>
</dbReference>
<dbReference type="Gene3D" id="1.25.40.10">
    <property type="entry name" value="Tetratricopeptide repeat domain"/>
    <property type="match status" value="1"/>
</dbReference>
<dbReference type="SUPFAM" id="SSF52540">
    <property type="entry name" value="P-loop containing nucleoside triphosphate hydrolases"/>
    <property type="match status" value="1"/>
</dbReference>
<evidence type="ECO:0000259" key="2">
    <source>
        <dbReference type="PROSITE" id="PS50011"/>
    </source>
</evidence>
<feature type="non-terminal residue" evidence="4">
    <location>
        <position position="1598"/>
    </location>
</feature>
<dbReference type="PANTHER" id="PTHR43642">
    <property type="entry name" value="HYBRID SIGNAL TRANSDUCTION HISTIDINE KINASE G"/>
    <property type="match status" value="1"/>
</dbReference>
<sequence length="1598" mass="176798">MLVPAGDEPSARMLSRFRHEFALKDRLDPDWAVRPITLVERSGSAEMLLEDPGGVILDSLLRDHARVDGGLDIGEFLSLALRIAQSLARMHSRGVIHKDIKPANILVPPDGQPVRFTGFGIASQLPRHHIALDPIETIEGTLTYMAPEQTGRMNRSVDCRSDLYSLGIVFFEMLAGRPPFASDDPVELVHFHVARKPPPLSQLRRDVPGQISDIVAKLLAKPAEERYQTASGLASDLGRCLESWRQHRSVQPFRLAAKDMPDRLVVPEKLYGRAEELRRLQAAAEQVTARGTLDVVIVTGYSGIGKSALVGELHKALIEPRALFASGKFDQYKRHIPYATWAQAFQGSIRQVLGQGDQQLAEWRRAILDALGQNGRLITDLIPELSLLIGEQPPVPDLPPNEAQVRFFATFRRFLSVWATAEHPLVLFLDDLQWIDPGSLKLFEYLATHSELRHLLLICSYRDNEVGPAHPLALSLDSIRSRIAIEEILLQPLSIGHLNQMVAETLSCPQDKAEPLAGIIGSKTAGNPFFAIQFMQGLFEDGLLAPGPEGWLWNIEQIARKNFTDNVVDLMVGKLRRLPQGTQNAMRILACLGNTVAVRTLQIVHGAAAALDDDLDEALRASYLVRRKDVIRFTHDRIQEAAYFLLPAEDRPAEHLRIGRELAANLDEDGIDDEIFDLVNHFNIGVDLIADSGERQRVRLMNVRAGEKAKASAAYATARTFFVQAMDMLPPSAWEDDYEGTFRLFLERTTCELLLGNFQQVDDLFPLIVGRAKSNADRARAYRLLILRNQVAGRYGEAVEVALTALRMFGLTCPTTPADIEAAVESARLESRGNLRGREIGALIDAPAMTDPDALGMLGILADAMPCAWIARPDLYAWLALNALNVTLVLGNDGDSCAVYMGYAIVLVSKYDAIDESLQYANVALKLQEALNRPDLRGRILVRAGVFINSRRNHIRSSIDILKEGFVECQAAGDYSYAVYGALEISWLTFESGAPLDDSAATAMTYAAFAQQSRNNGLLHTLRSQEAFAACLAGQTELPAFMERGAESLAALTTAKFGTGIAYFHLMGQLACMLHGDYRQALEQSRQIDPYLKSITGWVAETTYHLLAVLTLAALAEGEQTPEWRAEMMAHVDLLARRTASSPENYGCRLSLAMAEVARVDGDLSEAERLYEDAIALAQEHDFLHIEAMAFELASRFYRERKRVLIADTYLRKARDCYARWGALGKVRQMEAAHPQLMDKHDRSGAAGEAHGHQFQNLDVLSVVKASQAVSGEIALDRLVETLLRIAVENAGAGRGVLVVDLGGTPTVVADARIDDGAIVVQSLRQAPGVSALPAKILNYVHRAWKRVLLDDATLDSDFGADDYIRKHKVRSIMCLPMVKQSRLIGLLYLENSQVSHVFTAARVAVLELLASQAAISLENSLLYEDLERHRDDLERTVAERTAELSEKKEQLDKILAEQEIILENASLGIVVIQPAPDGRRVITRANRAIGRLFGYGMDELLGKDTREIWNNDEEYRNVGEAYKLLATGQTYSGEHVIGRRNGELGFCKLVGTAIDPSDLSTGSIWLIEDITDRHKAEIALKAAKQMAEEMADAFRHK</sequence>
<dbReference type="InterPro" id="IPR027417">
    <property type="entry name" value="P-loop_NTPase"/>
</dbReference>
<dbReference type="PROSITE" id="PS50011">
    <property type="entry name" value="PROTEIN_KINASE_DOM"/>
    <property type="match status" value="1"/>
</dbReference>
<dbReference type="Gene3D" id="3.40.50.300">
    <property type="entry name" value="P-loop containing nucleotide triphosphate hydrolases"/>
    <property type="match status" value="1"/>
</dbReference>
<keyword evidence="1" id="KW-0175">Coiled coil</keyword>
<evidence type="ECO:0000259" key="3">
    <source>
        <dbReference type="PROSITE" id="PS50112"/>
    </source>
</evidence>
<gene>
    <name evidence="4" type="ORF">H261_13838</name>
</gene>
<dbReference type="NCBIfam" id="TIGR00229">
    <property type="entry name" value="sensory_box"/>
    <property type="match status" value="1"/>
</dbReference>
<dbReference type="STRING" id="1244869.H261_13838"/>
<evidence type="ECO:0000313" key="5">
    <source>
        <dbReference type="Proteomes" id="UP000011744"/>
    </source>
</evidence>
<dbReference type="CDD" id="cd14014">
    <property type="entry name" value="STKc_PknB_like"/>
    <property type="match status" value="1"/>
</dbReference>
<dbReference type="Pfam" id="PF13426">
    <property type="entry name" value="PAS_9"/>
    <property type="match status" value="1"/>
</dbReference>
<dbReference type="PROSITE" id="PS00108">
    <property type="entry name" value="PROTEIN_KINASE_ST"/>
    <property type="match status" value="1"/>
</dbReference>
<dbReference type="InterPro" id="IPR008271">
    <property type="entry name" value="Ser/Thr_kinase_AS"/>
</dbReference>
<proteinExistence type="predicted"/>
<dbReference type="InterPro" id="IPR053159">
    <property type="entry name" value="Hybrid_Histidine_Kinase"/>
</dbReference>
<accession>M2ZPZ4</accession>
<dbReference type="eggNOG" id="COG2203">
    <property type="taxonomic scope" value="Bacteria"/>
</dbReference>
<dbReference type="eggNOG" id="COG3899">
    <property type="taxonomic scope" value="Bacteria"/>
</dbReference>
<dbReference type="GO" id="GO:0004672">
    <property type="term" value="F:protein kinase activity"/>
    <property type="evidence" value="ECO:0007669"/>
    <property type="project" value="InterPro"/>
</dbReference>
<evidence type="ECO:0000313" key="4">
    <source>
        <dbReference type="EMBL" id="EME69377.1"/>
    </source>
</evidence>
<dbReference type="PANTHER" id="PTHR43642:SF1">
    <property type="entry name" value="HYBRID SIGNAL TRANSDUCTION HISTIDINE KINASE G"/>
    <property type="match status" value="1"/>
</dbReference>
<dbReference type="InterPro" id="IPR041664">
    <property type="entry name" value="AAA_16"/>
</dbReference>
<dbReference type="PROSITE" id="PS50112">
    <property type="entry name" value="PAS"/>
    <property type="match status" value="1"/>
</dbReference>
<dbReference type="Gene3D" id="3.30.450.20">
    <property type="entry name" value="PAS domain"/>
    <property type="match status" value="1"/>
</dbReference>
<dbReference type="SMART" id="SM00220">
    <property type="entry name" value="S_TKc"/>
    <property type="match status" value="1"/>
</dbReference>
<dbReference type="Pfam" id="PF01590">
    <property type="entry name" value="GAF"/>
    <property type="match status" value="1"/>
</dbReference>
<dbReference type="SUPFAM" id="SSF55781">
    <property type="entry name" value="GAF domain-like"/>
    <property type="match status" value="1"/>
</dbReference>
<dbReference type="Gene3D" id="1.10.510.10">
    <property type="entry name" value="Transferase(Phosphotransferase) domain 1"/>
    <property type="match status" value="1"/>
</dbReference>
<comment type="caution">
    <text evidence="4">The sequence shown here is derived from an EMBL/GenBank/DDBJ whole genome shotgun (WGS) entry which is preliminary data.</text>
</comment>
<keyword evidence="5" id="KW-1185">Reference proteome</keyword>
<organism evidence="4 5">
    <name type="scientific">Paramagnetospirillum caucaseum</name>
    <dbReference type="NCBI Taxonomy" id="1244869"/>
    <lineage>
        <taxon>Bacteria</taxon>
        <taxon>Pseudomonadati</taxon>
        <taxon>Pseudomonadota</taxon>
        <taxon>Alphaproteobacteria</taxon>
        <taxon>Rhodospirillales</taxon>
        <taxon>Magnetospirillaceae</taxon>
        <taxon>Paramagnetospirillum</taxon>
    </lineage>
</organism>